<dbReference type="Proteomes" id="UP001266807">
    <property type="component" value="Unassembled WGS sequence"/>
</dbReference>
<name>A0ABU1QJJ2_9BACL</name>
<reference evidence="1 2" key="1">
    <citation type="submission" date="2023-07" db="EMBL/GenBank/DDBJ databases">
        <title>Sorghum-associated microbial communities from plants grown in Nebraska, USA.</title>
        <authorList>
            <person name="Schachtman D."/>
        </authorList>
    </citation>
    <scope>NUCLEOTIDE SEQUENCE [LARGE SCALE GENOMIC DNA]</scope>
    <source>
        <strain evidence="1 2">BE143</strain>
    </source>
</reference>
<dbReference type="EMBL" id="JAVDUG010000004">
    <property type="protein sequence ID" value="MDR6779400.1"/>
    <property type="molecule type" value="Genomic_DNA"/>
</dbReference>
<evidence type="ECO:0000313" key="1">
    <source>
        <dbReference type="EMBL" id="MDR6779400.1"/>
    </source>
</evidence>
<evidence type="ECO:0000313" key="2">
    <source>
        <dbReference type="Proteomes" id="UP001266807"/>
    </source>
</evidence>
<protein>
    <submittedName>
        <fullName evidence="1">Uncharacterized protein</fullName>
    </submittedName>
</protein>
<dbReference type="RefSeq" id="WP_068940343.1">
    <property type="nucleotide sequence ID" value="NZ_JAVDUG010000004.1"/>
</dbReference>
<accession>A0ABU1QJJ2</accession>
<gene>
    <name evidence="1" type="ORF">J2W98_003680</name>
</gene>
<sequence length="80" mass="9748">MELFGIQVLESDWIDITEESIQYNEVSFLFKSLIKYDGMTVEILNDWRLKVWDDEGKVIDEFYLIENDEFRKVLYQKYPL</sequence>
<proteinExistence type="predicted"/>
<keyword evidence="2" id="KW-1185">Reference proteome</keyword>
<organism evidence="1 2">
    <name type="scientific">Paenibacillus peoriae</name>
    <dbReference type="NCBI Taxonomy" id="59893"/>
    <lineage>
        <taxon>Bacteria</taxon>
        <taxon>Bacillati</taxon>
        <taxon>Bacillota</taxon>
        <taxon>Bacilli</taxon>
        <taxon>Bacillales</taxon>
        <taxon>Paenibacillaceae</taxon>
        <taxon>Paenibacillus</taxon>
    </lineage>
</organism>
<comment type="caution">
    <text evidence="1">The sequence shown here is derived from an EMBL/GenBank/DDBJ whole genome shotgun (WGS) entry which is preliminary data.</text>
</comment>